<dbReference type="EMBL" id="CP108264">
    <property type="protein sequence ID" value="WTU74190.1"/>
    <property type="molecule type" value="Genomic_DNA"/>
</dbReference>
<proteinExistence type="predicted"/>
<protein>
    <submittedName>
        <fullName evidence="3">Ig-like domain-containing protein</fullName>
    </submittedName>
</protein>
<dbReference type="SUPFAM" id="SSF50939">
    <property type="entry name" value="Sialidases"/>
    <property type="match status" value="2"/>
</dbReference>
<organism evidence="3">
    <name type="scientific">Streptomyces sp. NBC_00049</name>
    <dbReference type="NCBI Taxonomy" id="2903617"/>
    <lineage>
        <taxon>Bacteria</taxon>
        <taxon>Bacillati</taxon>
        <taxon>Actinomycetota</taxon>
        <taxon>Actinomycetes</taxon>
        <taxon>Kitasatosporales</taxon>
        <taxon>Streptomycetaceae</taxon>
        <taxon>Streptomyces</taxon>
    </lineage>
</organism>
<dbReference type="CDD" id="cd15482">
    <property type="entry name" value="Sialidase_non-viral"/>
    <property type="match status" value="2"/>
</dbReference>
<dbReference type="Pfam" id="PF19077">
    <property type="entry name" value="Big_13"/>
    <property type="match status" value="1"/>
</dbReference>
<evidence type="ECO:0000259" key="2">
    <source>
        <dbReference type="Pfam" id="PF19077"/>
    </source>
</evidence>
<dbReference type="Gene3D" id="2.60.40.10">
    <property type="entry name" value="Immunoglobulins"/>
    <property type="match status" value="1"/>
</dbReference>
<feature type="domain" description="Bacterial Ig-like" evidence="2">
    <location>
        <begin position="765"/>
        <end position="863"/>
    </location>
</feature>
<reference evidence="3" key="1">
    <citation type="submission" date="2022-10" db="EMBL/GenBank/DDBJ databases">
        <title>The complete genomes of actinobacterial strains from the NBC collection.</title>
        <authorList>
            <person name="Joergensen T.S."/>
            <person name="Alvarez Arevalo M."/>
            <person name="Sterndorff E.B."/>
            <person name="Faurdal D."/>
            <person name="Vuksanovic O."/>
            <person name="Mourched A.-S."/>
            <person name="Charusanti P."/>
            <person name="Shaw S."/>
            <person name="Blin K."/>
            <person name="Weber T."/>
        </authorList>
    </citation>
    <scope>NUCLEOTIDE SEQUENCE</scope>
    <source>
        <strain evidence="3">NBC_00049</strain>
    </source>
</reference>
<gene>
    <name evidence="3" type="ORF">OG327_13075</name>
</gene>
<dbReference type="InterPro" id="IPR036278">
    <property type="entry name" value="Sialidase_sf"/>
</dbReference>
<dbReference type="Gene3D" id="2.120.10.10">
    <property type="match status" value="1"/>
</dbReference>
<feature type="region of interest" description="Disordered" evidence="1">
    <location>
        <begin position="1100"/>
        <end position="1123"/>
    </location>
</feature>
<dbReference type="InterPro" id="IPR013783">
    <property type="entry name" value="Ig-like_fold"/>
</dbReference>
<dbReference type="Gene3D" id="2.60.120.380">
    <property type="match status" value="1"/>
</dbReference>
<evidence type="ECO:0000256" key="1">
    <source>
        <dbReference type="SAM" id="MobiDB-lite"/>
    </source>
</evidence>
<name>A0AAU2JPU6_9ACTN</name>
<dbReference type="GO" id="GO:0005975">
    <property type="term" value="P:carbohydrate metabolic process"/>
    <property type="evidence" value="ECO:0007669"/>
    <property type="project" value="UniProtKB-ARBA"/>
</dbReference>
<dbReference type="InterPro" id="IPR044016">
    <property type="entry name" value="Big_13"/>
</dbReference>
<evidence type="ECO:0000313" key="3">
    <source>
        <dbReference type="EMBL" id="WTU74190.1"/>
    </source>
</evidence>
<sequence>MQGLLFVGAAPPALAGDDQALETGFEPHNATSNPRRPSQVAVMRGCTVRIDNNFGKDGFPVTRTTTVPCSGDPSLAFDSQGRLFVTHLSTSFNTTANRFGVGVARINDLTTAGNQTYTPVQVSGNSPNNQDKQWLVADANPTSPYRDNLYAVWSNLGAPWQIQYSRSANGGTTWSAPSVLSVAADGNSWPSHAAVGPNGDLYVAYHADICNEGTDGAPAQGTVQVLRDGSGGVDFAAGTVPQRTTAFAAGQASVSCNVQDGAGDIPGTDFWLQGSMQPWVLPDPARPGNVYVVANDDPDNAFGTGDDGDVRIARSTDNGVSFAAPARVDHGPGQTLAVMPTAHIDQDGNIVAHWYDNRSGRRNGGTGPNGNNNFLLELYGTTSRDGGATWSQDFRISDAAFDPDLNARCRFGNNANCGTVTASTQQTLRIGEYNGVWAVDGIGYATWTGNATPPTGTNPAQGAQTTYYDTFSLLGAFADSFEPNESIDTAVATALGSNSRLTKPRLTLHSPTDVDFFRIEPRHTGHLQTEIAFNEVISGLQVRAYDKFGNKVATGTVTTTRPGSSTSRLAIPVVKDEPYFVVVSDAGIADPTQPGDASPTDPAQATYDLRVVNRAAPEPFGLDVARGSDSGRFDNDDVTRIAGPELFLRVDDSELRAAGIPLSPQNSTATLADDTPGYKVSVARDGEPVGFAQPVNPATKPGQYRIQLDPVLVEGENQITAEVVIVDPSDNPQATGVSHVVGSGAQSAHRLLVTLDTTVPARPAAPDLLASSDSGGNDVDNITTIGKPAFEGASAEPNALVRLTADPAGATGPTVVGKDTVTSGGTYEVVSAALDDGKYEFAVGLEDLAGNVSAASPSLAVTIAQHSLTLTGATANLLVHVGQETVTGYPGIPGGFVGIRGIPVVNLDANGHGVTVQGGTADEQLTFTPTGSDSGRLLRSHSAQVLNFSHVVGDVLVSPDGGDDEVTIVGTTRQDVIRGVVDVFTTLRVEALPMLRTPALTPLLGLRITTGETERIGVLSRGGPDTVDLTVKDTVSAQLSVDAGPPSKVSPPKGDALIVRGGSPEAVLYEEYDERAGKGSVFVKYPKTTEAKTRIDFAEVESLQVGHGHKGREDKPGPHGRKP</sequence>
<dbReference type="AlphaFoldDB" id="A0AAU2JPU6"/>
<accession>A0AAU2JPU6</accession>